<name>A0A845QVA2_9CLOT</name>
<gene>
    <name evidence="4" type="ORF">D3Z33_03895</name>
</gene>
<comment type="caution">
    <text evidence="4">The sequence shown here is derived from an EMBL/GenBank/DDBJ whole genome shotgun (WGS) entry which is preliminary data.</text>
</comment>
<keyword evidence="5" id="KW-1185">Reference proteome</keyword>
<dbReference type="OrthoDB" id="9812105at2"/>
<dbReference type="PANTHER" id="PTHR43673:SF10">
    <property type="entry name" value="NADH DEHYDROGENASE_NAD(P)H NITROREDUCTASE XCC3605-RELATED"/>
    <property type="match status" value="1"/>
</dbReference>
<feature type="domain" description="Nitroreductase" evidence="3">
    <location>
        <begin position="13"/>
        <end position="86"/>
    </location>
</feature>
<dbReference type="Gene3D" id="3.40.109.10">
    <property type="entry name" value="NADH Oxidase"/>
    <property type="match status" value="1"/>
</dbReference>
<dbReference type="AlphaFoldDB" id="A0A845QVA2"/>
<dbReference type="PANTHER" id="PTHR43673">
    <property type="entry name" value="NAD(P)H NITROREDUCTASE YDGI-RELATED"/>
    <property type="match status" value="1"/>
</dbReference>
<dbReference type="SUPFAM" id="SSF55469">
    <property type="entry name" value="FMN-dependent nitroreductase-like"/>
    <property type="match status" value="1"/>
</dbReference>
<proteinExistence type="inferred from homology"/>
<evidence type="ECO:0000259" key="3">
    <source>
        <dbReference type="Pfam" id="PF00881"/>
    </source>
</evidence>
<dbReference type="RefSeq" id="WP_160196484.1">
    <property type="nucleotide sequence ID" value="NZ_QXXA01000004.1"/>
</dbReference>
<evidence type="ECO:0000313" key="5">
    <source>
        <dbReference type="Proteomes" id="UP000467132"/>
    </source>
</evidence>
<accession>A0A845QVA2</accession>
<dbReference type="InterPro" id="IPR029479">
    <property type="entry name" value="Nitroreductase"/>
</dbReference>
<dbReference type="EMBL" id="QXXA01000004">
    <property type="protein sequence ID" value="NBI06000.1"/>
    <property type="molecule type" value="Genomic_DNA"/>
</dbReference>
<protein>
    <recommendedName>
        <fullName evidence="3">Nitroreductase domain-containing protein</fullName>
    </recommendedName>
</protein>
<evidence type="ECO:0000256" key="1">
    <source>
        <dbReference type="ARBA" id="ARBA00007118"/>
    </source>
</evidence>
<dbReference type="GO" id="GO:0016491">
    <property type="term" value="F:oxidoreductase activity"/>
    <property type="evidence" value="ECO:0007669"/>
    <property type="project" value="UniProtKB-KW"/>
</dbReference>
<evidence type="ECO:0000256" key="2">
    <source>
        <dbReference type="ARBA" id="ARBA00023002"/>
    </source>
</evidence>
<comment type="similarity">
    <text evidence="1">Belongs to the nitroreductase family.</text>
</comment>
<evidence type="ECO:0000313" key="4">
    <source>
        <dbReference type="EMBL" id="NBI06000.1"/>
    </source>
</evidence>
<organism evidence="4 5">
    <name type="scientific">Senegalia massiliensis</name>
    <dbReference type="NCBI Taxonomy" id="1720316"/>
    <lineage>
        <taxon>Bacteria</taxon>
        <taxon>Bacillati</taxon>
        <taxon>Bacillota</taxon>
        <taxon>Clostridia</taxon>
        <taxon>Eubacteriales</taxon>
        <taxon>Clostridiaceae</taxon>
        <taxon>Senegalia</taxon>
    </lineage>
</organism>
<reference evidence="4 5" key="1">
    <citation type="submission" date="2018-08" db="EMBL/GenBank/DDBJ databases">
        <title>Murine metabolic-syndrome-specific gut microbial biobank.</title>
        <authorList>
            <person name="Liu C."/>
        </authorList>
    </citation>
    <scope>NUCLEOTIDE SEQUENCE [LARGE SCALE GENOMIC DNA]</scope>
    <source>
        <strain evidence="4 5">583</strain>
    </source>
</reference>
<dbReference type="InterPro" id="IPR000415">
    <property type="entry name" value="Nitroreductase-like"/>
</dbReference>
<keyword evidence="2" id="KW-0560">Oxidoreductase</keyword>
<dbReference type="Pfam" id="PF00881">
    <property type="entry name" value="Nitroreductase"/>
    <property type="match status" value="1"/>
</dbReference>
<sequence>MERQFNYDVMKVIKERWSPREFSNEKVPLEDLKAMFEAARYAPSCFNEQPWRYIVAYEDNDVEILRELLMKGNSWAKKAPVLAIAISKNTFKRNNKKNNYNKFDTGTSWGFLSLEEVMIDINFFKERNENT</sequence>
<dbReference type="Proteomes" id="UP000467132">
    <property type="component" value="Unassembled WGS sequence"/>
</dbReference>